<keyword evidence="3" id="KW-1185">Reference proteome</keyword>
<evidence type="ECO:0000256" key="1">
    <source>
        <dbReference type="SAM" id="MobiDB-lite"/>
    </source>
</evidence>
<proteinExistence type="predicted"/>
<dbReference type="AlphaFoldDB" id="A0A841BS28"/>
<reference evidence="2 3" key="1">
    <citation type="submission" date="2020-08" db="EMBL/GenBank/DDBJ databases">
        <title>Sequencing the genomes of 1000 actinobacteria strains.</title>
        <authorList>
            <person name="Klenk H.-P."/>
        </authorList>
    </citation>
    <scope>NUCLEOTIDE SEQUENCE [LARGE SCALE GENOMIC DNA]</scope>
    <source>
        <strain evidence="2 3">DSM 45362</strain>
    </source>
</reference>
<sequence length="118" mass="12466">MPIGSSAGPVPLRFDLIAVSVVEPAKIGTGRMVGAIPEGQAMSNKIKLHAPTDHAAKGETPDLHVDDPSDTDGHATERIAQEAREQAMAARVKATSRTQMSVGQSKVQRIYKGNQPKG</sequence>
<feature type="region of interest" description="Disordered" evidence="1">
    <location>
        <begin position="52"/>
        <end position="75"/>
    </location>
</feature>
<dbReference type="Gene3D" id="3.20.20.140">
    <property type="entry name" value="Metal-dependent hydrolases"/>
    <property type="match status" value="1"/>
</dbReference>
<accession>A0A841BS28</accession>
<feature type="compositionally biased region" description="Polar residues" evidence="1">
    <location>
        <begin position="95"/>
        <end position="107"/>
    </location>
</feature>
<evidence type="ECO:0000313" key="2">
    <source>
        <dbReference type="EMBL" id="MBB5869713.1"/>
    </source>
</evidence>
<name>A0A841BS28_9ACTN</name>
<gene>
    <name evidence="2" type="ORF">F4553_003092</name>
</gene>
<feature type="region of interest" description="Disordered" evidence="1">
    <location>
        <begin position="89"/>
        <end position="118"/>
    </location>
</feature>
<dbReference type="RefSeq" id="WP_184841284.1">
    <property type="nucleotide sequence ID" value="NZ_JACHMN010000002.1"/>
</dbReference>
<protein>
    <submittedName>
        <fullName evidence="2">Uncharacterized protein</fullName>
    </submittedName>
</protein>
<organism evidence="2 3">
    <name type="scientific">Allocatelliglobosispora scoriae</name>
    <dbReference type="NCBI Taxonomy" id="643052"/>
    <lineage>
        <taxon>Bacteria</taxon>
        <taxon>Bacillati</taxon>
        <taxon>Actinomycetota</taxon>
        <taxon>Actinomycetes</taxon>
        <taxon>Micromonosporales</taxon>
        <taxon>Micromonosporaceae</taxon>
        <taxon>Allocatelliglobosispora</taxon>
    </lineage>
</organism>
<evidence type="ECO:0000313" key="3">
    <source>
        <dbReference type="Proteomes" id="UP000587527"/>
    </source>
</evidence>
<dbReference type="Proteomes" id="UP000587527">
    <property type="component" value="Unassembled WGS sequence"/>
</dbReference>
<dbReference type="EMBL" id="JACHMN010000002">
    <property type="protein sequence ID" value="MBB5869713.1"/>
    <property type="molecule type" value="Genomic_DNA"/>
</dbReference>
<comment type="caution">
    <text evidence="2">The sequence shown here is derived from an EMBL/GenBank/DDBJ whole genome shotgun (WGS) entry which is preliminary data.</text>
</comment>